<dbReference type="NCBIfam" id="TIGR00762">
    <property type="entry name" value="DegV"/>
    <property type="match status" value="1"/>
</dbReference>
<protein>
    <submittedName>
        <fullName evidence="2">DegV family protein with EDD domain</fullName>
    </submittedName>
</protein>
<organism evidence="2 3">
    <name type="scientific">Moryella indoligenes</name>
    <dbReference type="NCBI Taxonomy" id="371674"/>
    <lineage>
        <taxon>Bacteria</taxon>
        <taxon>Bacillati</taxon>
        <taxon>Bacillota</taxon>
        <taxon>Clostridia</taxon>
        <taxon>Lachnospirales</taxon>
        <taxon>Lachnospiraceae</taxon>
        <taxon>Moryella</taxon>
    </lineage>
</organism>
<reference evidence="2" key="1">
    <citation type="submission" date="2023-07" db="EMBL/GenBank/DDBJ databases">
        <title>Genomic Encyclopedia of Type Strains, Phase IV (KMG-IV): sequencing the most valuable type-strain genomes for metagenomic binning, comparative biology and taxonomic classification.</title>
        <authorList>
            <person name="Goeker M."/>
        </authorList>
    </citation>
    <scope>NUCLEOTIDE SEQUENCE</scope>
    <source>
        <strain evidence="2">DSM 19659</strain>
    </source>
</reference>
<name>A0AAE3V947_9FIRM</name>
<keyword evidence="3" id="KW-1185">Reference proteome</keyword>
<dbReference type="PANTHER" id="PTHR33434:SF2">
    <property type="entry name" value="FATTY ACID-BINDING PROTEIN TM_1468"/>
    <property type="match status" value="1"/>
</dbReference>
<dbReference type="Gene3D" id="3.40.50.10170">
    <property type="match status" value="1"/>
</dbReference>
<dbReference type="InterPro" id="IPR050270">
    <property type="entry name" value="DegV_domain_contain"/>
</dbReference>
<dbReference type="InterPro" id="IPR043168">
    <property type="entry name" value="DegV_C"/>
</dbReference>
<evidence type="ECO:0000313" key="2">
    <source>
        <dbReference type="EMBL" id="MDQ0152001.1"/>
    </source>
</evidence>
<dbReference type="EMBL" id="JAUSTO010000003">
    <property type="protein sequence ID" value="MDQ0152001.1"/>
    <property type="molecule type" value="Genomic_DNA"/>
</dbReference>
<dbReference type="Gene3D" id="3.30.1180.10">
    <property type="match status" value="1"/>
</dbReference>
<evidence type="ECO:0000256" key="1">
    <source>
        <dbReference type="ARBA" id="ARBA00023121"/>
    </source>
</evidence>
<sequence>MRTAVVTDTNSGIYEAEGREIGVFVVPMPIIVGEETYYEGQTITREHFFELLAGELPVRTSQPAPGDVMALWDRVLESYDELVYIPMSGGLSSSVSSALLLAGDYDGRVQVVDNHRISVTMRHSVLDALSLVEQGKSAAEIKRILEENAYESTIFLGVETLQYLKRGGRVSSTAAAIGTILSIKPLLIIRGEKLEPFANVRGSRNCRKRELEEMQKVAEEFRERGLKIRIGVAGSFAHEEDAAGWVKMAEEAFPGEEIHYDPLSYSVCCHTGPDAFGMGISARLAG</sequence>
<dbReference type="AlphaFoldDB" id="A0AAE3V947"/>
<dbReference type="Pfam" id="PF02645">
    <property type="entry name" value="DegV"/>
    <property type="match status" value="1"/>
</dbReference>
<accession>A0AAE3V947</accession>
<gene>
    <name evidence="2" type="ORF">J2S20_000683</name>
</gene>
<dbReference type="SUPFAM" id="SSF82549">
    <property type="entry name" value="DAK1/DegV-like"/>
    <property type="match status" value="1"/>
</dbReference>
<dbReference type="PANTHER" id="PTHR33434">
    <property type="entry name" value="DEGV DOMAIN-CONTAINING PROTEIN DR_1986-RELATED"/>
    <property type="match status" value="1"/>
</dbReference>
<keyword evidence="1" id="KW-0446">Lipid-binding</keyword>
<dbReference type="Proteomes" id="UP001241537">
    <property type="component" value="Unassembled WGS sequence"/>
</dbReference>
<proteinExistence type="predicted"/>
<dbReference type="RefSeq" id="WP_106611582.1">
    <property type="nucleotide sequence ID" value="NZ_JAUSTO010000003.1"/>
</dbReference>
<dbReference type="PROSITE" id="PS51482">
    <property type="entry name" value="DEGV"/>
    <property type="match status" value="1"/>
</dbReference>
<dbReference type="GO" id="GO:0008289">
    <property type="term" value="F:lipid binding"/>
    <property type="evidence" value="ECO:0007669"/>
    <property type="project" value="UniProtKB-KW"/>
</dbReference>
<evidence type="ECO:0000313" key="3">
    <source>
        <dbReference type="Proteomes" id="UP001241537"/>
    </source>
</evidence>
<dbReference type="InterPro" id="IPR003797">
    <property type="entry name" value="DegV"/>
</dbReference>
<comment type="caution">
    <text evidence="2">The sequence shown here is derived from an EMBL/GenBank/DDBJ whole genome shotgun (WGS) entry which is preliminary data.</text>
</comment>